<evidence type="ECO:0000313" key="9">
    <source>
        <dbReference type="Proteomes" id="UP001284601"/>
    </source>
</evidence>
<dbReference type="InterPro" id="IPR051171">
    <property type="entry name" value="CaCA"/>
</dbReference>
<feature type="chain" id="PRO_5045216298" evidence="6">
    <location>
        <begin position="29"/>
        <end position="956"/>
    </location>
</feature>
<keyword evidence="4" id="KW-0406">Ion transport</keyword>
<evidence type="ECO:0000313" key="8">
    <source>
        <dbReference type="EMBL" id="MDW5593205.1"/>
    </source>
</evidence>
<dbReference type="SMART" id="SM00237">
    <property type="entry name" value="Calx_beta"/>
    <property type="match status" value="3"/>
</dbReference>
<proteinExistence type="predicted"/>
<protein>
    <submittedName>
        <fullName evidence="8">Calx-beta domain-containing protein</fullName>
    </submittedName>
</protein>
<dbReference type="InterPro" id="IPR038081">
    <property type="entry name" value="CalX-like_sf"/>
</dbReference>
<keyword evidence="3" id="KW-0106">Calcium</keyword>
<dbReference type="Proteomes" id="UP001284601">
    <property type="component" value="Unassembled WGS sequence"/>
</dbReference>
<reference evidence="9" key="1">
    <citation type="submission" date="2023-07" db="EMBL/GenBank/DDBJ databases">
        <title>Conexibacter stalactiti sp. nov., isolated from stalactites in a lava cave and emended description of the genus Conexibacter.</title>
        <authorList>
            <person name="Lee S.D."/>
        </authorList>
    </citation>
    <scope>NUCLEOTIDE SEQUENCE [LARGE SCALE GENOMIC DNA]</scope>
    <source>
        <strain evidence="9">KCTC 39840</strain>
    </source>
</reference>
<reference evidence="8 9" key="2">
    <citation type="submission" date="2023-10" db="EMBL/GenBank/DDBJ databases">
        <authorList>
            <person name="Han X.F."/>
        </authorList>
    </citation>
    <scope>NUCLEOTIDE SEQUENCE [LARGE SCALE GENOMIC DNA]</scope>
    <source>
        <strain evidence="8 9">KCTC 39840</strain>
    </source>
</reference>
<dbReference type="SUPFAM" id="SSF141072">
    <property type="entry name" value="CalX-like"/>
    <property type="match status" value="4"/>
</dbReference>
<feature type="domain" description="Calx-beta" evidence="7">
    <location>
        <begin position="64"/>
        <end position="150"/>
    </location>
</feature>
<organism evidence="8 9">
    <name type="scientific">Conexibacter stalactiti</name>
    <dbReference type="NCBI Taxonomy" id="1940611"/>
    <lineage>
        <taxon>Bacteria</taxon>
        <taxon>Bacillati</taxon>
        <taxon>Actinomycetota</taxon>
        <taxon>Thermoleophilia</taxon>
        <taxon>Solirubrobacterales</taxon>
        <taxon>Conexibacteraceae</taxon>
        <taxon>Conexibacter</taxon>
    </lineage>
</organism>
<comment type="caution">
    <text evidence="8">The sequence shown here is derived from an EMBL/GenBank/DDBJ whole genome shotgun (WGS) entry which is preliminary data.</text>
</comment>
<evidence type="ECO:0000256" key="3">
    <source>
        <dbReference type="ARBA" id="ARBA00022837"/>
    </source>
</evidence>
<dbReference type="Gene3D" id="2.60.40.2700">
    <property type="match status" value="2"/>
</dbReference>
<name>A0ABU4HIX1_9ACTN</name>
<sequence>MSTSVTRALGLAAALLISLLLAAPAASAATPDPVAACDGTAYTATTVAGRDAVSCDDGRVRDWQRASVADARVVRGSSGGATLSFTVARPEAGNPLALDYATADGTARAGGDYTASSGQLVFEADETQRTIDVPVSSLAAHGSDLSLRLTLADPSGVALFARDHATGWIANRFYSAEASPDGDYMCDGGFYSLGTRPEGGRAVACLGRIFTPVVGEPVVDPRAGVATFTVTRPADVDDYGSYYIAYATVDGTARAGEDYTATSGRVSLRTDQHSLTIAVPIDPQAAAGRTFSLELTTDRPGTTVAAYNADRSALVPVRATATVQRPGAAVSGAPRIGATLAAAPGAASYAWFRCDAQGACLAIPGAGGQSYTARAADLGETLRVRTTTPVTDGGSDIGERDAAGPVVAPAPDGAAACDGTAFTAATVDGRELLSCDDGAIRDWQRVAIEDATVTRGTSGGATLAFTIRRPEAGSPLFLRARTGGGTAVAGSDYTALDALVVLEADETTTTVELPVTSRAGAGDDLTVGLALSDAGGDGVEFARGAATGTIRNRATTRTIDGDEACNGGLYDIVVVDGWRVVRCLAGTGGADTVSAAPIAVDRRAGLATFALTRASGGSPVWIDWTTADGSATAGVDYEASSGSVLMTGGQRTARVTVPLLAGDAAVGDRDFQLVLSGGRATPRPDLTGATATIRGAAPAPVGTPRVGEPLTGAAPAAVSRQWQRCDALGACWEIAGATGADYTPTSADAGYGLRVRATYALGGDPAGDAGMTAFTPTTAAVLPALPPGPDPDPDPDPDPQPRPQPDPDPQPRPHPHPQPDPQPQPQPGPGAQPAPGATLVVTGRREQNRPVALVAAGRSSLWMRCSVACRIDAPLTISRKAARALGLRSTTIGRARGSAAAGELVRLRVTLHPRAKVRVVRTQGRLRVIATIATPAGRTVRVSFGLEPVRSAARTR</sequence>
<dbReference type="Pfam" id="PF03160">
    <property type="entry name" value="Calx-beta"/>
    <property type="match status" value="4"/>
</dbReference>
<dbReference type="PANTHER" id="PTHR11878">
    <property type="entry name" value="SODIUM/CALCIUM EXCHANGER"/>
    <property type="match status" value="1"/>
</dbReference>
<evidence type="ECO:0000259" key="7">
    <source>
        <dbReference type="SMART" id="SM00237"/>
    </source>
</evidence>
<dbReference type="InterPro" id="IPR003644">
    <property type="entry name" value="Calx_beta"/>
</dbReference>
<feature type="signal peptide" evidence="6">
    <location>
        <begin position="1"/>
        <end position="28"/>
    </location>
</feature>
<dbReference type="Gene3D" id="2.60.40.2030">
    <property type="match status" value="4"/>
</dbReference>
<evidence type="ECO:0000256" key="6">
    <source>
        <dbReference type="SAM" id="SignalP"/>
    </source>
</evidence>
<evidence type="ECO:0000256" key="4">
    <source>
        <dbReference type="ARBA" id="ARBA00023065"/>
    </source>
</evidence>
<evidence type="ECO:0000256" key="5">
    <source>
        <dbReference type="SAM" id="MobiDB-lite"/>
    </source>
</evidence>
<dbReference type="RefSeq" id="WP_318595467.1">
    <property type="nucleotide sequence ID" value="NZ_JAWSTH010000003.1"/>
</dbReference>
<keyword evidence="4" id="KW-0813">Transport</keyword>
<accession>A0ABU4HIX1</accession>
<feature type="region of interest" description="Disordered" evidence="5">
    <location>
        <begin position="780"/>
        <end position="837"/>
    </location>
</feature>
<evidence type="ECO:0000256" key="2">
    <source>
        <dbReference type="ARBA" id="ARBA00022737"/>
    </source>
</evidence>
<keyword evidence="1 6" id="KW-0732">Signal</keyword>
<dbReference type="EMBL" id="JAWSTH010000003">
    <property type="protein sequence ID" value="MDW5593205.1"/>
    <property type="molecule type" value="Genomic_DNA"/>
</dbReference>
<feature type="domain" description="Calx-beta" evidence="7">
    <location>
        <begin position="584"/>
        <end position="676"/>
    </location>
</feature>
<gene>
    <name evidence="8" type="ORF">R7226_02570</name>
</gene>
<dbReference type="PANTHER" id="PTHR11878:SF65">
    <property type="entry name" value="NA_CA-EXCHANGE PROTEIN, ISOFORM G"/>
    <property type="match status" value="1"/>
</dbReference>
<evidence type="ECO:0000256" key="1">
    <source>
        <dbReference type="ARBA" id="ARBA00022729"/>
    </source>
</evidence>
<keyword evidence="9" id="KW-1185">Reference proteome</keyword>
<feature type="compositionally biased region" description="Pro residues" evidence="5">
    <location>
        <begin position="798"/>
        <end position="832"/>
    </location>
</feature>
<keyword evidence="2" id="KW-0677">Repeat</keyword>
<feature type="domain" description="Calx-beta" evidence="7">
    <location>
        <begin position="214"/>
        <end position="296"/>
    </location>
</feature>